<keyword evidence="4" id="KW-0159">Chromosome partition</keyword>
<feature type="compositionally biased region" description="Low complexity" evidence="5">
    <location>
        <begin position="185"/>
        <end position="223"/>
    </location>
</feature>
<feature type="region of interest" description="Disordered" evidence="5">
    <location>
        <begin position="1"/>
        <end position="84"/>
    </location>
</feature>
<dbReference type="GO" id="GO:0051307">
    <property type="term" value="P:meiotic chromosome separation"/>
    <property type="evidence" value="ECO:0007669"/>
    <property type="project" value="TreeGrafter"/>
</dbReference>
<feature type="compositionally biased region" description="Low complexity" evidence="5">
    <location>
        <begin position="100"/>
        <end position="136"/>
    </location>
</feature>
<feature type="region of interest" description="Disordered" evidence="5">
    <location>
        <begin position="172"/>
        <end position="258"/>
    </location>
</feature>
<dbReference type="GO" id="GO:0072686">
    <property type="term" value="C:mitotic spindle"/>
    <property type="evidence" value="ECO:0007669"/>
    <property type="project" value="TreeGrafter"/>
</dbReference>
<feature type="compositionally biased region" description="Basic and acidic residues" evidence="5">
    <location>
        <begin position="319"/>
        <end position="331"/>
    </location>
</feature>
<protein>
    <recommendedName>
        <fullName evidence="2">separase</fullName>
        <ecNumber evidence="2">3.4.22.49</ecNumber>
    </recommendedName>
</protein>
<keyword evidence="8" id="KW-1185">Reference proteome</keyword>
<dbReference type="InterPro" id="IPR005314">
    <property type="entry name" value="Peptidase_C50"/>
</dbReference>
<dbReference type="PANTHER" id="PTHR12792:SF0">
    <property type="entry name" value="SEPARIN"/>
    <property type="match status" value="1"/>
</dbReference>
<dbReference type="InterPro" id="IPR011990">
    <property type="entry name" value="TPR-like_helical_dom_sf"/>
</dbReference>
<evidence type="ECO:0000259" key="6">
    <source>
        <dbReference type="PROSITE" id="PS51700"/>
    </source>
</evidence>
<evidence type="ECO:0000313" key="8">
    <source>
        <dbReference type="Proteomes" id="UP000812966"/>
    </source>
</evidence>
<dbReference type="OrthoDB" id="10255632at2759"/>
<evidence type="ECO:0000256" key="5">
    <source>
        <dbReference type="SAM" id="MobiDB-lite"/>
    </source>
</evidence>
<dbReference type="PROSITE" id="PS51700">
    <property type="entry name" value="SEPARIN"/>
    <property type="match status" value="1"/>
</dbReference>
<dbReference type="GO" id="GO:0006508">
    <property type="term" value="P:proteolysis"/>
    <property type="evidence" value="ECO:0007669"/>
    <property type="project" value="InterPro"/>
</dbReference>
<evidence type="ECO:0000256" key="1">
    <source>
        <dbReference type="ARBA" id="ARBA00000451"/>
    </source>
</evidence>
<feature type="compositionally biased region" description="Low complexity" evidence="5">
    <location>
        <begin position="1"/>
        <end position="53"/>
    </location>
</feature>
<feature type="region of interest" description="Disordered" evidence="5">
    <location>
        <begin position="311"/>
        <end position="331"/>
    </location>
</feature>
<accession>A0A8K0JNU8</accession>
<comment type="caution">
    <text evidence="7">The sequence shown here is derived from an EMBL/GenBank/DDBJ whole genome shotgun (WGS) entry which is preliminary data.</text>
</comment>
<proteinExistence type="predicted"/>
<dbReference type="Pfam" id="PF03568">
    <property type="entry name" value="Separin_C"/>
    <property type="match status" value="1"/>
</dbReference>
<sequence>MSRSRTTTSDSSATGSATASTLTRTTRSRAQIASASASSKFAVSSSAKAVVPAAIPPPARTRRRVEPAIDESPTKASSTVPTATRMMSLKDRAAAAAATSQIAASGTGATSKKPTTSAPARTARPPTRTVSATTSAKKGDEVDELAVALQDNLRVEPKARVDTKVLSGARSVPAAANPAVRRTRVTSGSTISSSTTNTSAARARTRTDSSGKSISNSGSIPKPRIASRLAPAQTSKQTVLDTGRHARTETSSTTTSDPARINVIPLSTSLHIPAHLLDPAEIQQAKMTINKCIASFKSAQVEGYRYEKPTAGRRLSAQAKKEPETDKDKQWTDPKVKEIVDSCSAALRGLVGHLLATKSGAPDWDAEAIAAVQLRMQIAKACSDFGLHASTVKLMVETRPLVMVLLERESEKEESRRELDDIVFLPSTSIDLENLDSRTRMAIFSWLSMLWLAITNKALHGASEEEMRLVLETFSKFKTRSGVSCLHPLDLTRGLELDICKNYLMMLYSRIGKLLASVSGIAGTGLDADTTHLLLLVCAGSASSQGKVTIPSVWAQVRRESERLARQALSSPGSNSANREDVEMVMARRIAAMIDDVIQFVVTDGRKGKLSDWQAGKEWEGLMDLWVGLCRALGDVKGVEKALTYLQTAPSAPIDPADVLDAGIAKLSLDGDSGSSSISVVCGKLAKLVTLLDQPNLSDLAEEVGKLLQEPRPLRVVKQACQGLPEEELLYTLGKISRAVDRVRSRLVKIIDQAKQGVSVSPTLLDGSKSWLASTFDMIESLLQGPCSQVEYHERHADLTAIAIDTAMTLSKSALMPRDPDSRDRSLDLLKRSESLFRASRAPTSDLQDWARCLSNAAWSCGAGIYRIELFVPATPFVQMAVELGDHALETYRASQSGLTEIERDWDALRNIMSARWEALSVCYMRSGRKTDSLNARISCIQAQPDILQSLENQSKSRPPSILFTPANKISAVLARLASVLIGESLFLSNAEERFEDKFFANYRDRSASAAMAEHLVTCMQHVEYRPEVAALMQALLHKTISVYRESESPIREVRCIARLLEHCLAIGAPLQGLDEMVARAFDLLKGDLGQDLKLVAYKNQYKGELHMLVATEACATRDSDLLNILKDHAAEAGQCLIGLVDKKRLPLSPVARKTAARSGLKLIQEEMPLPAIDDRASLCNRLDKFIGLLSMQSHALVQLEFLRIKRGLERDDPSLLSDYLVSSVRLAAEYARLGKMKRAGAIFASARNAASKSAASTLSVEQRVDFELRYAIYLAAIGNTSKSGELYNDVRRLSQPEAAPKGGSSTAKIRHRCAVLERAALANLVLAEIAHVQDNATATIRYRSVAFRLLSRAAENLARIAPRAVSAVDAPKPIDEDPFGPPLQNAKPEDAPAVDDINKDTKPSHFTGKQLIGKHLSLIGDLLTSSLQLAGDLLSRGSARDAMNFVNEARSLAEVTGSPYWSAKVSCAAAEVNIALRQYAEANSNVEQSLEILSEVEGPEFAEAHRILAELQSRQITTEDDSELIEAAEEAFEATKQVLSKLEGSFTVSDRLAGTPVKATDTPTKRANLLDTGNTLLAATRTRVLIQQARLLRRIDRMDESNELLEQARNIQQGAMFGADELHIIGTTSFSAALNRFKSDLFLNSMTESTISMPVGTVNDVDGDIAQSRNAISATLQDAESAFQSYISLRGNAGNVSDVREATVTIAMLRAYQASLGRNSVQYTRGAASLLDSSCSITLRRELLEIMSNRDRDSRLDEMVWSTEIPGPLFLPSPSADSDEDDTELAIDNPTGPTEAAAAVTMFDEPDLSNMPSNWCAISVNVTEDGTTMFVSRRQRNRPPVIFTLPLDRQGKREEEDECFTLETALTELRQIIADSDASARSAKDVDRTDRTAKTQWWSRRKELDKRLKDLLDTIEFCWLGAFKAIFNPAGGRSPKALAAFRKTLEDTFARTLSHGDKSKRSRIQLDDSIVECFSTLSSKSKDQELEDLVYFILDLHQFNGIGVALAEIDIETLAMDVQNALQQFEQSMRAESISPVADEHIFLILDRNVQEIPWESLPILRGRAISRVPSLTFLVDRLPKPMPGADFDPDSLRKGVNPQKTFFILNPSGDLGKTQQTFGPWLEGMVEKCGWKGIVGREPTSLEIKSALQNYELVLYFGHGGMEQYISSRAIRELPKSASVMIWGCSSGLMKDQGDLDRIGTPYNYMVGGAPSLTAVLWDVTDAEIDKIAQSTSSQLRMDESHMEEIRAGKTDLPDSAISNAQALSKARECCKLKYLTGAAPVAYGIPLYFR</sequence>
<dbReference type="PANTHER" id="PTHR12792">
    <property type="entry name" value="EXTRA SPINDLE POLES 1-RELATED"/>
    <property type="match status" value="1"/>
</dbReference>
<dbReference type="GO" id="GO:0005737">
    <property type="term" value="C:cytoplasm"/>
    <property type="evidence" value="ECO:0007669"/>
    <property type="project" value="TreeGrafter"/>
</dbReference>
<evidence type="ECO:0000256" key="4">
    <source>
        <dbReference type="ARBA" id="ARBA00022829"/>
    </source>
</evidence>
<organism evidence="7 8">
    <name type="scientific">Filobasidium floriforme</name>
    <dbReference type="NCBI Taxonomy" id="5210"/>
    <lineage>
        <taxon>Eukaryota</taxon>
        <taxon>Fungi</taxon>
        <taxon>Dikarya</taxon>
        <taxon>Basidiomycota</taxon>
        <taxon>Agaricomycotina</taxon>
        <taxon>Tremellomycetes</taxon>
        <taxon>Filobasidiales</taxon>
        <taxon>Filobasidiaceae</taxon>
        <taxon>Filobasidium</taxon>
    </lineage>
</organism>
<evidence type="ECO:0000313" key="7">
    <source>
        <dbReference type="EMBL" id="KAG7562740.1"/>
    </source>
</evidence>
<name>A0A8K0JNU8_9TREE</name>
<feature type="region of interest" description="Disordered" evidence="5">
    <location>
        <begin position="100"/>
        <end position="139"/>
    </location>
</feature>
<keyword evidence="3" id="KW-0378">Hydrolase</keyword>
<evidence type="ECO:0000256" key="3">
    <source>
        <dbReference type="ARBA" id="ARBA00022801"/>
    </source>
</evidence>
<evidence type="ECO:0000256" key="2">
    <source>
        <dbReference type="ARBA" id="ARBA00012489"/>
    </source>
</evidence>
<dbReference type="GO" id="GO:0044732">
    <property type="term" value="C:mitotic spindle pole body"/>
    <property type="evidence" value="ECO:0007669"/>
    <property type="project" value="TreeGrafter"/>
</dbReference>
<gene>
    <name evidence="7" type="ORF">FFLO_01801</name>
</gene>
<dbReference type="GO" id="GO:0005634">
    <property type="term" value="C:nucleus"/>
    <property type="evidence" value="ECO:0007669"/>
    <property type="project" value="InterPro"/>
</dbReference>
<feature type="domain" description="Peptidase C50" evidence="6">
    <location>
        <begin position="2100"/>
        <end position="2198"/>
    </location>
</feature>
<dbReference type="SUPFAM" id="SSF48452">
    <property type="entry name" value="TPR-like"/>
    <property type="match status" value="1"/>
</dbReference>
<comment type="catalytic activity">
    <reaction evidence="1">
        <text>All bonds known to be hydrolyzed by this endopeptidase have arginine in P1 and an acidic residue in P4. P6 is often occupied by an acidic residue or by a hydroxy-amino-acid residue, the phosphorylation of which enhances cleavage.</text>
        <dbReference type="EC" id="3.4.22.49"/>
    </reaction>
</comment>
<dbReference type="EC" id="3.4.22.49" evidence="2"/>
<reference evidence="7" key="1">
    <citation type="submission" date="2020-04" db="EMBL/GenBank/DDBJ databases">
        <title>Analysis of mating type loci in Filobasidium floriforme.</title>
        <authorList>
            <person name="Nowrousian M."/>
        </authorList>
    </citation>
    <scope>NUCLEOTIDE SEQUENCE</scope>
    <source>
        <strain evidence="7">CBS 6242</strain>
    </source>
</reference>
<dbReference type="InterPro" id="IPR030397">
    <property type="entry name" value="SEPARIN_core_dom"/>
</dbReference>
<dbReference type="GO" id="GO:0004197">
    <property type="term" value="F:cysteine-type endopeptidase activity"/>
    <property type="evidence" value="ECO:0007669"/>
    <property type="project" value="InterPro"/>
</dbReference>
<dbReference type="EMBL" id="JABELV010000026">
    <property type="protein sequence ID" value="KAG7562740.1"/>
    <property type="molecule type" value="Genomic_DNA"/>
</dbReference>
<dbReference type="Proteomes" id="UP000812966">
    <property type="component" value="Unassembled WGS sequence"/>
</dbReference>